<protein>
    <submittedName>
        <fullName evidence="8">AAA family ATPase</fullName>
    </submittedName>
</protein>
<dbReference type="InterPro" id="IPR027417">
    <property type="entry name" value="P-loop_NTPase"/>
</dbReference>
<keyword evidence="4 5" id="KW-0067">ATP-binding</keyword>
<feature type="compositionally biased region" description="Low complexity" evidence="6">
    <location>
        <begin position="171"/>
        <end position="185"/>
    </location>
</feature>
<dbReference type="Gene3D" id="3.40.50.300">
    <property type="entry name" value="P-loop containing nucleotide triphosphate hydrolases"/>
    <property type="match status" value="3"/>
</dbReference>
<dbReference type="PANTHER" id="PTHR11070">
    <property type="entry name" value="UVRD / RECB / PCRA DNA HELICASE FAMILY MEMBER"/>
    <property type="match status" value="1"/>
</dbReference>
<evidence type="ECO:0000256" key="1">
    <source>
        <dbReference type="ARBA" id="ARBA00022741"/>
    </source>
</evidence>
<dbReference type="InterPro" id="IPR000212">
    <property type="entry name" value="DNA_helicase_UvrD/REP"/>
</dbReference>
<evidence type="ECO:0000256" key="6">
    <source>
        <dbReference type="SAM" id="MobiDB-lite"/>
    </source>
</evidence>
<name>A0AAU3HYG1_9ACTN</name>
<feature type="compositionally biased region" description="Low complexity" evidence="6">
    <location>
        <begin position="1049"/>
        <end position="1078"/>
    </location>
</feature>
<dbReference type="GO" id="GO:0003677">
    <property type="term" value="F:DNA binding"/>
    <property type="evidence" value="ECO:0007669"/>
    <property type="project" value="InterPro"/>
</dbReference>
<feature type="region of interest" description="Disordered" evidence="6">
    <location>
        <begin position="1047"/>
        <end position="1087"/>
    </location>
</feature>
<evidence type="ECO:0000313" key="8">
    <source>
        <dbReference type="EMBL" id="WTZ10263.1"/>
    </source>
</evidence>
<dbReference type="SUPFAM" id="SSF52540">
    <property type="entry name" value="P-loop containing nucleoside triphosphate hydrolases"/>
    <property type="match status" value="1"/>
</dbReference>
<dbReference type="EMBL" id="CP109546">
    <property type="protein sequence ID" value="WTZ10263.1"/>
    <property type="molecule type" value="Genomic_DNA"/>
</dbReference>
<feature type="compositionally biased region" description="Low complexity" evidence="6">
    <location>
        <begin position="231"/>
        <end position="242"/>
    </location>
</feature>
<dbReference type="GO" id="GO:0005524">
    <property type="term" value="F:ATP binding"/>
    <property type="evidence" value="ECO:0007669"/>
    <property type="project" value="UniProtKB-UniRule"/>
</dbReference>
<feature type="compositionally biased region" description="Acidic residues" evidence="6">
    <location>
        <begin position="212"/>
        <end position="230"/>
    </location>
</feature>
<feature type="region of interest" description="Disordered" evidence="6">
    <location>
        <begin position="826"/>
        <end position="863"/>
    </location>
</feature>
<dbReference type="AlphaFoldDB" id="A0AAU3HYG1"/>
<feature type="binding site" evidence="5">
    <location>
        <begin position="311"/>
        <end position="318"/>
    </location>
    <ligand>
        <name>ATP</name>
        <dbReference type="ChEBI" id="CHEBI:30616"/>
    </ligand>
</feature>
<evidence type="ECO:0000259" key="7">
    <source>
        <dbReference type="PROSITE" id="PS51198"/>
    </source>
</evidence>
<evidence type="ECO:0000256" key="4">
    <source>
        <dbReference type="ARBA" id="ARBA00022840"/>
    </source>
</evidence>
<feature type="domain" description="UvrD-like helicase ATP-binding" evidence="7">
    <location>
        <begin position="290"/>
        <end position="649"/>
    </location>
</feature>
<evidence type="ECO:0000256" key="3">
    <source>
        <dbReference type="ARBA" id="ARBA00022806"/>
    </source>
</evidence>
<organism evidence="8">
    <name type="scientific">Streptomyces sp. NBC_01393</name>
    <dbReference type="NCBI Taxonomy" id="2903851"/>
    <lineage>
        <taxon>Bacteria</taxon>
        <taxon>Bacillati</taxon>
        <taxon>Actinomycetota</taxon>
        <taxon>Actinomycetes</taxon>
        <taxon>Kitasatosporales</taxon>
        <taxon>Streptomycetaceae</taxon>
        <taxon>Streptomyces</taxon>
    </lineage>
</organism>
<keyword evidence="3 5" id="KW-0347">Helicase</keyword>
<evidence type="ECO:0000256" key="5">
    <source>
        <dbReference type="PROSITE-ProRule" id="PRU00560"/>
    </source>
</evidence>
<evidence type="ECO:0000256" key="2">
    <source>
        <dbReference type="ARBA" id="ARBA00022801"/>
    </source>
</evidence>
<dbReference type="GO" id="GO:0043138">
    <property type="term" value="F:3'-5' DNA helicase activity"/>
    <property type="evidence" value="ECO:0007669"/>
    <property type="project" value="TreeGrafter"/>
</dbReference>
<feature type="region of interest" description="Disordered" evidence="6">
    <location>
        <begin position="141"/>
        <end position="272"/>
    </location>
</feature>
<gene>
    <name evidence="8" type="ORF">OG699_21055</name>
</gene>
<dbReference type="GO" id="GO:0000725">
    <property type="term" value="P:recombinational repair"/>
    <property type="evidence" value="ECO:0007669"/>
    <property type="project" value="TreeGrafter"/>
</dbReference>
<keyword evidence="2 5" id="KW-0378">Hydrolase</keyword>
<dbReference type="GO" id="GO:0016787">
    <property type="term" value="F:hydrolase activity"/>
    <property type="evidence" value="ECO:0007669"/>
    <property type="project" value="UniProtKB-UniRule"/>
</dbReference>
<keyword evidence="1 5" id="KW-0547">Nucleotide-binding</keyword>
<dbReference type="PROSITE" id="PS51198">
    <property type="entry name" value="UVRD_HELICASE_ATP_BIND"/>
    <property type="match status" value="1"/>
</dbReference>
<dbReference type="InterPro" id="IPR014016">
    <property type="entry name" value="UvrD-like_ATP-bd"/>
</dbReference>
<dbReference type="GO" id="GO:0005829">
    <property type="term" value="C:cytosol"/>
    <property type="evidence" value="ECO:0007669"/>
    <property type="project" value="TreeGrafter"/>
</dbReference>
<proteinExistence type="predicted"/>
<accession>A0AAU3HYG1</accession>
<reference evidence="8" key="1">
    <citation type="submission" date="2022-10" db="EMBL/GenBank/DDBJ databases">
        <title>The complete genomes of actinobacterial strains from the NBC collection.</title>
        <authorList>
            <person name="Joergensen T.S."/>
            <person name="Alvarez Arevalo M."/>
            <person name="Sterndorff E.B."/>
            <person name="Faurdal D."/>
            <person name="Vuksanovic O."/>
            <person name="Mourched A.-S."/>
            <person name="Charusanti P."/>
            <person name="Shaw S."/>
            <person name="Blin K."/>
            <person name="Weber T."/>
        </authorList>
    </citation>
    <scope>NUCLEOTIDE SEQUENCE</scope>
    <source>
        <strain evidence="8">NBC_01393</strain>
    </source>
</reference>
<dbReference type="Pfam" id="PF13245">
    <property type="entry name" value="AAA_19"/>
    <property type="match status" value="1"/>
</dbReference>
<dbReference type="PANTHER" id="PTHR11070:SF45">
    <property type="entry name" value="DNA 3'-5' HELICASE"/>
    <property type="match status" value="1"/>
</dbReference>
<sequence>MSTTPRDAVIAIEQKAVDRAYDCYEARLAEMTSPSATTASASGKDGIAVREKAVSAAEEYGGLGGEALVISRVDVQEAGDAEPETFYVGRRHVFDTETRDQVVVSWTNPIAVSWHNARPETPGEVLLRRRLSCAGRRVEDFLDEITPDTGPYGDSPEPGQEAGLPPRFLDDPAPLEAPDLPGAAEIPGIPDVLEIPLPRDGEEVPGGSPEESSGEAPEESSGEAPEEAPAEAESATAPPAGGRHARPRAVVPAQRQAPGRRRQKPQPVDEFLLRELRRSRSGRMRDIVETIRRDQMALVTGSPADILVIQGGPGTGKSAVGLHRVTWLVNNDHFRAQDILVVGPHQNFLEYVGRVLPTLGTRNVTAVQLARLWEGEVRGSDSPTARLVKSDERMAAVLRRRVESECRPEAVDTVVSAPSHAQDEPSFVVVVGGTSLRLSRSEVRGLLQDAREGTEGYRARRDRFRTLLVDRLLGELVSVAPHRGRDATVRRDLERNRQVTTLVDRVWPALSPEVALRGLLNSPTRLRECADGVLDPGEQASLQRRKAESAAEEPWTTDDLVCLEELRFLIAGESPRRYRHIVVDEAQDLTPMQARSLRRRCPTGSMTVLGDLAQATGPHSYTSWKQLGGILSAQGDWRVAELNTSYRVPAEIMDFVAPLARAIAPSLPYPTAVRRAGDGAVRLVPTTPWELLDDAATRTARLAGTNDGRSPRSIAVIVPDDSDWLEEVRRRVDLVDGMTEETLRTVSVLPAAQAKGMEFDHVLVLEPTAIAERGPAGPRRLYVALSRSTQTLTVLHTTPLPSELGTPADGTDGEVTSAYSCLTPMAARPENRTDPGDSSTQASAGHASGGTDPTGDDLPVGTPVEVRVLGPGPGSHLKVKVLAPDTERTVLLVPRHGEPTPATGSRLDGWVTRNEGQLSLVSAGEFGRRPISSRMAPRYEAALGVLRNIANGDDAAPPETTALLAELKGMAGRCLRRDRVDWLSVWRLLGSADRDRLSDLADLAQRTRQAIGSDTPGLRAALTDDPAFRHWADALDRARDELRHRMHTGPETGAETGPPATGTGTPTETAPPGTITAPPTEPRRTLEQQKDTDLMNTAALLEIEPAAPSAASSGAPSEGRTAWSEALARRLGVETQADRDCNTHEAVRFELKAALLRAGLRPSDSQVSDATLEGPEGCFRYEVLGADRSGYAQLRAGAARLMELDRVEARSADVRYLVLSEPPTEDWAPDAIREAFGVHVVWRTAAGWHGPDARAALHLTD</sequence>